<proteinExistence type="predicted"/>
<keyword evidence="3" id="KW-1185">Reference proteome</keyword>
<evidence type="ECO:0000313" key="3">
    <source>
        <dbReference type="Proteomes" id="UP000664417"/>
    </source>
</evidence>
<dbReference type="Proteomes" id="UP000664417">
    <property type="component" value="Unassembled WGS sequence"/>
</dbReference>
<sequence length="157" mass="17851">MNWLRIAAFSAFLLTGLFVWAQEPAEEEDDTPITGGITYSPVVPEDELPRDPFKSPFEIEKEREATVTVATGIPNAENRLPHSISEMDLKGIYLDARTGYWAIFSIGGEYDWFQVGTLLRDADLVNITDKAVFFKHYTSEDSDHIREVVKELHRGEE</sequence>
<feature type="chain" id="PRO_5035242562" evidence="1">
    <location>
        <begin position="22"/>
        <end position="157"/>
    </location>
</feature>
<comment type="caution">
    <text evidence="2">The sequence shown here is derived from an EMBL/GenBank/DDBJ whole genome shotgun (WGS) entry which is preliminary data.</text>
</comment>
<protein>
    <submittedName>
        <fullName evidence="2">Uncharacterized protein</fullName>
    </submittedName>
</protein>
<gene>
    <name evidence="2" type="ORF">J3U88_16130</name>
</gene>
<dbReference type="AlphaFoldDB" id="A0A8J7QKP9"/>
<accession>A0A8J7QKP9</accession>
<keyword evidence="1" id="KW-0732">Signal</keyword>
<dbReference type="EMBL" id="JAFREP010000015">
    <property type="protein sequence ID" value="MBO1320003.1"/>
    <property type="molecule type" value="Genomic_DNA"/>
</dbReference>
<reference evidence="2" key="1">
    <citation type="submission" date="2021-03" db="EMBL/GenBank/DDBJ databases">
        <authorList>
            <person name="Wang G."/>
        </authorList>
    </citation>
    <scope>NUCLEOTIDE SEQUENCE</scope>
    <source>
        <strain evidence="2">KCTC 12899</strain>
    </source>
</reference>
<feature type="signal peptide" evidence="1">
    <location>
        <begin position="1"/>
        <end position="21"/>
    </location>
</feature>
<evidence type="ECO:0000313" key="2">
    <source>
        <dbReference type="EMBL" id="MBO1320003.1"/>
    </source>
</evidence>
<evidence type="ECO:0000256" key="1">
    <source>
        <dbReference type="SAM" id="SignalP"/>
    </source>
</evidence>
<name>A0A8J7QKP9_9BACT</name>
<organism evidence="2 3">
    <name type="scientific">Acanthopleuribacter pedis</name>
    <dbReference type="NCBI Taxonomy" id="442870"/>
    <lineage>
        <taxon>Bacteria</taxon>
        <taxon>Pseudomonadati</taxon>
        <taxon>Acidobacteriota</taxon>
        <taxon>Holophagae</taxon>
        <taxon>Acanthopleuribacterales</taxon>
        <taxon>Acanthopleuribacteraceae</taxon>
        <taxon>Acanthopleuribacter</taxon>
    </lineage>
</organism>
<dbReference type="RefSeq" id="WP_207859957.1">
    <property type="nucleotide sequence ID" value="NZ_JAFREP010000015.1"/>
</dbReference>